<dbReference type="EMBL" id="MU266489">
    <property type="protein sequence ID" value="KAH7922323.1"/>
    <property type="molecule type" value="Genomic_DNA"/>
</dbReference>
<evidence type="ECO:0000313" key="1">
    <source>
        <dbReference type="EMBL" id="KAH7922323.1"/>
    </source>
</evidence>
<gene>
    <name evidence="1" type="ORF">BV22DRAFT_1037604</name>
</gene>
<dbReference type="Proteomes" id="UP000790709">
    <property type="component" value="Unassembled WGS sequence"/>
</dbReference>
<keyword evidence="2" id="KW-1185">Reference proteome</keyword>
<organism evidence="1 2">
    <name type="scientific">Leucogyrophana mollusca</name>
    <dbReference type="NCBI Taxonomy" id="85980"/>
    <lineage>
        <taxon>Eukaryota</taxon>
        <taxon>Fungi</taxon>
        <taxon>Dikarya</taxon>
        <taxon>Basidiomycota</taxon>
        <taxon>Agaricomycotina</taxon>
        <taxon>Agaricomycetes</taxon>
        <taxon>Agaricomycetidae</taxon>
        <taxon>Boletales</taxon>
        <taxon>Boletales incertae sedis</taxon>
        <taxon>Leucogyrophana</taxon>
    </lineage>
</organism>
<comment type="caution">
    <text evidence="1">The sequence shown here is derived from an EMBL/GenBank/DDBJ whole genome shotgun (WGS) entry which is preliminary data.</text>
</comment>
<reference evidence="1" key="1">
    <citation type="journal article" date="2021" name="New Phytol.">
        <title>Evolutionary innovations through gain and loss of genes in the ectomycorrhizal Boletales.</title>
        <authorList>
            <person name="Wu G."/>
            <person name="Miyauchi S."/>
            <person name="Morin E."/>
            <person name="Kuo A."/>
            <person name="Drula E."/>
            <person name="Varga T."/>
            <person name="Kohler A."/>
            <person name="Feng B."/>
            <person name="Cao Y."/>
            <person name="Lipzen A."/>
            <person name="Daum C."/>
            <person name="Hundley H."/>
            <person name="Pangilinan J."/>
            <person name="Johnson J."/>
            <person name="Barry K."/>
            <person name="LaButti K."/>
            <person name="Ng V."/>
            <person name="Ahrendt S."/>
            <person name="Min B."/>
            <person name="Choi I.G."/>
            <person name="Park H."/>
            <person name="Plett J.M."/>
            <person name="Magnuson J."/>
            <person name="Spatafora J.W."/>
            <person name="Nagy L.G."/>
            <person name="Henrissat B."/>
            <person name="Grigoriev I.V."/>
            <person name="Yang Z.L."/>
            <person name="Xu J."/>
            <person name="Martin F.M."/>
        </authorList>
    </citation>
    <scope>NUCLEOTIDE SEQUENCE</scope>
    <source>
        <strain evidence="1">KUC20120723A-06</strain>
    </source>
</reference>
<accession>A0ACB8BAT0</accession>
<name>A0ACB8BAT0_9AGAM</name>
<proteinExistence type="predicted"/>
<sequence length="397" mass="43626">MKSSTILLLFTGIAVATPLSSFQAGNGQVILNGEQYDASSQAGFSLDLNARRLVQFEGQEPMWMTELEKIEAKARGLRFFDITDTQDLGSTASLRAKSTPVYPPLSAQDQVTKVIKTLSTEGPRANLEKFSSYRNRYYRSDTGKQSQQWLLSRIKEVTAEAASPSLQSLISINEFHHTWGQHSIIARINGSSSDDRIVIIGAHQDSANLWPFLPAPGADDDGSGTVTILEAYRALLASDFQPVRPVEFHWYSGEEGGLLGSQAVAQSYEAQNLKVYAMSQFDMTAWVKAGTAEVVGIVVDYVDDSLTDVNKKLVDAYLDIPYVETKCGYACSDHAPWSKAGYPSTFSIESAFENDNPHVHSTSDRIDISDEFSFSHMLQFSKLAVAYVIELGGSKEA</sequence>
<protein>
    <submittedName>
        <fullName evidence="1">Zn-dependent exopeptidase</fullName>
    </submittedName>
</protein>
<evidence type="ECO:0000313" key="2">
    <source>
        <dbReference type="Proteomes" id="UP000790709"/>
    </source>
</evidence>